<accession>A0ABR7M0N3</accession>
<comment type="caution">
    <text evidence="1">The sequence shown here is derived from an EMBL/GenBank/DDBJ whole genome shotgun (WGS) entry which is preliminary data.</text>
</comment>
<dbReference type="EMBL" id="JABVEC010000045">
    <property type="protein sequence ID" value="MBC6470662.1"/>
    <property type="molecule type" value="Genomic_DNA"/>
</dbReference>
<keyword evidence="2" id="KW-1185">Reference proteome</keyword>
<evidence type="ECO:0008006" key="3">
    <source>
        <dbReference type="Google" id="ProtNLM"/>
    </source>
</evidence>
<reference evidence="1 2" key="1">
    <citation type="submission" date="2020-06" db="EMBL/GenBank/DDBJ databases">
        <title>Actinomadura xiongansis sp. nov., isolated from soil of Baiyangdian.</title>
        <authorList>
            <person name="Zhang X."/>
        </authorList>
    </citation>
    <scope>NUCLEOTIDE SEQUENCE [LARGE SCALE GENOMIC DNA]</scope>
    <source>
        <strain evidence="1 2">HBUM206468</strain>
    </source>
</reference>
<organism evidence="1 2">
    <name type="scientific">Actinomadura alba</name>
    <dbReference type="NCBI Taxonomy" id="406431"/>
    <lineage>
        <taxon>Bacteria</taxon>
        <taxon>Bacillati</taxon>
        <taxon>Actinomycetota</taxon>
        <taxon>Actinomycetes</taxon>
        <taxon>Streptosporangiales</taxon>
        <taxon>Thermomonosporaceae</taxon>
        <taxon>Actinomadura</taxon>
    </lineage>
</organism>
<dbReference type="RefSeq" id="WP_187247701.1">
    <property type="nucleotide sequence ID" value="NZ_JABVEC010000045.1"/>
</dbReference>
<dbReference type="Proteomes" id="UP000805614">
    <property type="component" value="Unassembled WGS sequence"/>
</dbReference>
<sequence>MKTTESKAAAAARIGAGLARRKQIELLERLKSCFARTGTWQQAGKYVSALVSELPKRNGWTIAEHAGDRSPDRTQRLLNRAAWDESAAMSEIRRFAAEGLDAAARRRRRGGLVIGAIDETGQENRARPRPG</sequence>
<evidence type="ECO:0000313" key="2">
    <source>
        <dbReference type="Proteomes" id="UP000805614"/>
    </source>
</evidence>
<proteinExistence type="predicted"/>
<protein>
    <recommendedName>
        <fullName evidence="3">DDE superfamily endonuclease</fullName>
    </recommendedName>
</protein>
<evidence type="ECO:0000313" key="1">
    <source>
        <dbReference type="EMBL" id="MBC6470662.1"/>
    </source>
</evidence>
<name>A0ABR7M0N3_9ACTN</name>
<gene>
    <name evidence="1" type="ORF">HKK74_35005</name>
</gene>